<evidence type="ECO:0000313" key="1">
    <source>
        <dbReference type="EMBL" id="GJE95827.1"/>
    </source>
</evidence>
<comment type="caution">
    <text evidence="1">The sequence shown here is derived from an EMBL/GenBank/DDBJ whole genome shotgun (WGS) entry which is preliminary data.</text>
</comment>
<sequence>MNSIPDQLTAMGRKCGSGAARQLHRPYACRKFSKVLYSLPVLLRRIETSRSGPRQVANLA</sequence>
<reference evidence="1 2" key="1">
    <citation type="submission" date="2021-08" db="EMBL/GenBank/DDBJ databases">
        <title>Draft Genome Sequence of Phanerochaete sordida strain YK-624.</title>
        <authorList>
            <person name="Mori T."/>
            <person name="Dohra H."/>
            <person name="Suzuki T."/>
            <person name="Kawagishi H."/>
            <person name="Hirai H."/>
        </authorList>
    </citation>
    <scope>NUCLEOTIDE SEQUENCE [LARGE SCALE GENOMIC DNA]</scope>
    <source>
        <strain evidence="1 2">YK-624</strain>
    </source>
</reference>
<gene>
    <name evidence="1" type="ORF">PsYK624_120170</name>
</gene>
<protein>
    <submittedName>
        <fullName evidence="1">Uncharacterized protein</fullName>
    </submittedName>
</protein>
<dbReference type="AlphaFoldDB" id="A0A9P3GHQ9"/>
<accession>A0A9P3GHQ9</accession>
<name>A0A9P3GHQ9_9APHY</name>
<dbReference type="EMBL" id="BPQB01000052">
    <property type="protein sequence ID" value="GJE95827.1"/>
    <property type="molecule type" value="Genomic_DNA"/>
</dbReference>
<proteinExistence type="predicted"/>
<evidence type="ECO:0000313" key="2">
    <source>
        <dbReference type="Proteomes" id="UP000703269"/>
    </source>
</evidence>
<organism evidence="1 2">
    <name type="scientific">Phanerochaete sordida</name>
    <dbReference type="NCBI Taxonomy" id="48140"/>
    <lineage>
        <taxon>Eukaryota</taxon>
        <taxon>Fungi</taxon>
        <taxon>Dikarya</taxon>
        <taxon>Basidiomycota</taxon>
        <taxon>Agaricomycotina</taxon>
        <taxon>Agaricomycetes</taxon>
        <taxon>Polyporales</taxon>
        <taxon>Phanerochaetaceae</taxon>
        <taxon>Phanerochaete</taxon>
    </lineage>
</organism>
<keyword evidence="2" id="KW-1185">Reference proteome</keyword>
<dbReference type="Proteomes" id="UP000703269">
    <property type="component" value="Unassembled WGS sequence"/>
</dbReference>